<proteinExistence type="predicted"/>
<accession>A0A2K4ZLD1</accession>
<keyword evidence="1" id="KW-0812">Transmembrane</keyword>
<sequence length="29" mass="3130">MKAKTGISIALVAFIVVAAVFLKIRRKKG</sequence>
<evidence type="ECO:0000256" key="1">
    <source>
        <dbReference type="SAM" id="Phobius"/>
    </source>
</evidence>
<name>A0A2K4ZLD1_9FIRM</name>
<dbReference type="AlphaFoldDB" id="A0A2K4ZLD1"/>
<organism evidence="2 3">
    <name type="scientific">Acetatifactor muris</name>
    <dbReference type="NCBI Taxonomy" id="879566"/>
    <lineage>
        <taxon>Bacteria</taxon>
        <taxon>Bacillati</taxon>
        <taxon>Bacillota</taxon>
        <taxon>Clostridia</taxon>
        <taxon>Lachnospirales</taxon>
        <taxon>Lachnospiraceae</taxon>
        <taxon>Acetatifactor</taxon>
    </lineage>
</organism>
<reference evidence="2 3" key="1">
    <citation type="submission" date="2018-01" db="EMBL/GenBank/DDBJ databases">
        <authorList>
            <person name="Gaut B.S."/>
            <person name="Morton B.R."/>
            <person name="Clegg M.T."/>
            <person name="Duvall M.R."/>
        </authorList>
    </citation>
    <scope>NUCLEOTIDE SEQUENCE [LARGE SCALE GENOMIC DNA]</scope>
    <source>
        <strain evidence="2">GP69</strain>
    </source>
</reference>
<keyword evidence="3" id="KW-1185">Reference proteome</keyword>
<keyword evidence="1" id="KW-0472">Membrane</keyword>
<gene>
    <name evidence="2" type="ORF">AMURIS_04025</name>
</gene>
<protein>
    <submittedName>
        <fullName evidence="2">Uncharacterized protein</fullName>
    </submittedName>
</protein>
<dbReference type="Proteomes" id="UP000236311">
    <property type="component" value="Unassembled WGS sequence"/>
</dbReference>
<dbReference type="EMBL" id="OFSM01000023">
    <property type="protein sequence ID" value="SOY31289.1"/>
    <property type="molecule type" value="Genomic_DNA"/>
</dbReference>
<evidence type="ECO:0000313" key="2">
    <source>
        <dbReference type="EMBL" id="SOY31289.1"/>
    </source>
</evidence>
<evidence type="ECO:0000313" key="3">
    <source>
        <dbReference type="Proteomes" id="UP000236311"/>
    </source>
</evidence>
<feature type="transmembrane region" description="Helical" evidence="1">
    <location>
        <begin position="6"/>
        <end position="24"/>
    </location>
</feature>
<keyword evidence="1" id="KW-1133">Transmembrane helix</keyword>